<evidence type="ECO:0000259" key="2">
    <source>
        <dbReference type="PROSITE" id="PS50188"/>
    </source>
</evidence>
<feature type="compositionally biased region" description="Low complexity" evidence="1">
    <location>
        <begin position="523"/>
        <end position="542"/>
    </location>
</feature>
<gene>
    <name evidence="3" type="primary">ABSGL_12858.1 scaffold 13518</name>
</gene>
<sequence>MFPISSNSIELLHSRVPPSSSNDTGTRKVRTDISTTSLIDQLVPPPKYPNYLNLTTYTDLVHEQHNLALQQLPFNNYMKGDSFPPQHHPDNKLACNLGDIRLPSLWNGKDRAKHIALEENGLVLKYIGPGKTEAHAGSIRANFPIPPQCGLFYYEVEILSKGEDGYIGIGFCAKDNGLERLPGWDAGSFGYHGDDGHGFAGSGVGDTYGPQFTTGDIIGCGVNFADASAFYTKNGRFIGTAFSSLNLSKQYYPVVGLRTPGEHVATNFGGKAFVFDVELYVKEQAALLWKDMLHKQESLKRVPIKSDTCCPEKGMAGLVADYLLHHGYGSTARALVKDYQYATNESLEHMSSGAKEEKQRQDISDMIMAGHVDESIRLLNLYYPGALHHKEVDILFELRCSQIVELMQKYLSHQRHSVSSTSGTVSSNDLAKDNSTLDYLHHNHHPPTKYTRPFLTPWTHKVNRPQQNQHTHWESNIPISSGQSFDSSSHSNSTKDFIGIPFDLESDNQRMTKSSSNTDEDLGTTIPSPISSSPTSTGSLSSCGHDATFEDIVVPTGSDDDRLLELPMALAEHLQDDYCTNELPYIKERLHDVLSLLVGSKTKDSPLFRSSYRTSVAIKVNRAITGRVSNLQAWLNGAGYLPLRSLFDRITIHGLGKDLPPNIGGEQAKCKTTA</sequence>
<evidence type="ECO:0000313" key="4">
    <source>
        <dbReference type="Proteomes" id="UP000078561"/>
    </source>
</evidence>
<dbReference type="PROSITE" id="PS50188">
    <property type="entry name" value="B302_SPRY"/>
    <property type="match status" value="1"/>
</dbReference>
<dbReference type="InterPro" id="IPR003877">
    <property type="entry name" value="SPRY_dom"/>
</dbReference>
<dbReference type="FunCoup" id="A0A168RPJ4">
    <property type="interactions" value="432"/>
</dbReference>
<dbReference type="OrthoDB" id="25503at2759"/>
<dbReference type="InterPro" id="IPR001870">
    <property type="entry name" value="B30.2/SPRY"/>
</dbReference>
<feature type="compositionally biased region" description="Low complexity" evidence="1">
    <location>
        <begin position="480"/>
        <end position="492"/>
    </location>
</feature>
<evidence type="ECO:0000313" key="3">
    <source>
        <dbReference type="EMBL" id="SAM07219.1"/>
    </source>
</evidence>
<dbReference type="PANTHER" id="PTHR12864">
    <property type="entry name" value="RAN BINDING PROTEIN 9-RELATED"/>
    <property type="match status" value="1"/>
</dbReference>
<dbReference type="InParanoid" id="A0A168RPJ4"/>
<evidence type="ECO:0000256" key="1">
    <source>
        <dbReference type="SAM" id="MobiDB-lite"/>
    </source>
</evidence>
<dbReference type="InterPro" id="IPR013320">
    <property type="entry name" value="ConA-like_dom_sf"/>
</dbReference>
<dbReference type="SMART" id="SM00449">
    <property type="entry name" value="SPRY"/>
    <property type="match status" value="1"/>
</dbReference>
<dbReference type="Proteomes" id="UP000078561">
    <property type="component" value="Unassembled WGS sequence"/>
</dbReference>
<feature type="domain" description="B30.2/SPRY" evidence="2">
    <location>
        <begin position="84"/>
        <end position="273"/>
    </location>
</feature>
<reference evidence="3" key="1">
    <citation type="submission" date="2016-04" db="EMBL/GenBank/DDBJ databases">
        <authorList>
            <person name="Evans L.H."/>
            <person name="Alamgir A."/>
            <person name="Owens N."/>
            <person name="Weber N.D."/>
            <person name="Virtaneva K."/>
            <person name="Barbian K."/>
            <person name="Babar A."/>
            <person name="Rosenke K."/>
        </authorList>
    </citation>
    <scope>NUCLEOTIDE SEQUENCE [LARGE SCALE GENOMIC DNA]</scope>
    <source>
        <strain evidence="3">CBS 101.48</strain>
    </source>
</reference>
<dbReference type="InterPro" id="IPR043136">
    <property type="entry name" value="B30.2/SPRY_sf"/>
</dbReference>
<organism evidence="3">
    <name type="scientific">Absidia glauca</name>
    <name type="common">Pin mould</name>
    <dbReference type="NCBI Taxonomy" id="4829"/>
    <lineage>
        <taxon>Eukaryota</taxon>
        <taxon>Fungi</taxon>
        <taxon>Fungi incertae sedis</taxon>
        <taxon>Mucoromycota</taxon>
        <taxon>Mucoromycotina</taxon>
        <taxon>Mucoromycetes</taxon>
        <taxon>Mucorales</taxon>
        <taxon>Cunninghamellaceae</taxon>
        <taxon>Absidia</taxon>
    </lineage>
</organism>
<dbReference type="Pfam" id="PF00622">
    <property type="entry name" value="SPRY"/>
    <property type="match status" value="1"/>
</dbReference>
<dbReference type="CDD" id="cd12909">
    <property type="entry name" value="SPRY_RanBP9_10"/>
    <property type="match status" value="1"/>
</dbReference>
<dbReference type="SUPFAM" id="SSF49899">
    <property type="entry name" value="Concanavalin A-like lectins/glucanases"/>
    <property type="match status" value="1"/>
</dbReference>
<dbReference type="InterPro" id="IPR035782">
    <property type="entry name" value="SPRY_RanBP9/10"/>
</dbReference>
<dbReference type="AlphaFoldDB" id="A0A168RPJ4"/>
<keyword evidence="4" id="KW-1185">Reference proteome</keyword>
<dbReference type="InterPro" id="IPR050618">
    <property type="entry name" value="Ubq-SigPath_Reg"/>
</dbReference>
<protein>
    <recommendedName>
        <fullName evidence="2">B30.2/SPRY domain-containing protein</fullName>
    </recommendedName>
</protein>
<dbReference type="STRING" id="4829.A0A168RPJ4"/>
<dbReference type="Gene3D" id="2.60.120.920">
    <property type="match status" value="1"/>
</dbReference>
<dbReference type="EMBL" id="LT554731">
    <property type="protein sequence ID" value="SAM07219.1"/>
    <property type="molecule type" value="Genomic_DNA"/>
</dbReference>
<name>A0A168RPJ4_ABSGL</name>
<dbReference type="InterPro" id="IPR006594">
    <property type="entry name" value="LisH"/>
</dbReference>
<proteinExistence type="predicted"/>
<feature type="region of interest" description="Disordered" evidence="1">
    <location>
        <begin position="476"/>
        <end position="542"/>
    </location>
</feature>
<accession>A0A168RPJ4</accession>
<dbReference type="PROSITE" id="PS50896">
    <property type="entry name" value="LISH"/>
    <property type="match status" value="1"/>
</dbReference>